<dbReference type="Pfam" id="PF17667">
    <property type="entry name" value="Pkinase_fungal"/>
    <property type="match status" value="2"/>
</dbReference>
<dbReference type="SUPFAM" id="SSF56112">
    <property type="entry name" value="Protein kinase-like (PK-like)"/>
    <property type="match status" value="1"/>
</dbReference>
<evidence type="ECO:0000256" key="1">
    <source>
        <dbReference type="ARBA" id="ARBA00012513"/>
    </source>
</evidence>
<dbReference type="SUPFAM" id="SSF48452">
    <property type="entry name" value="TPR-like"/>
    <property type="match status" value="1"/>
</dbReference>
<evidence type="ECO:0000256" key="3">
    <source>
        <dbReference type="ARBA" id="ARBA00048679"/>
    </source>
</evidence>
<feature type="domain" description="F-box" evidence="4">
    <location>
        <begin position="173"/>
        <end position="222"/>
    </location>
</feature>
<dbReference type="InterPro" id="IPR008266">
    <property type="entry name" value="Tyr_kinase_AS"/>
</dbReference>
<dbReference type="Gene3D" id="1.20.1280.50">
    <property type="match status" value="1"/>
</dbReference>
<dbReference type="GO" id="GO:0004674">
    <property type="term" value="F:protein serine/threonine kinase activity"/>
    <property type="evidence" value="ECO:0007669"/>
    <property type="project" value="UniProtKB-EC"/>
</dbReference>
<dbReference type="AlphaFoldDB" id="M1W5V8"/>
<dbReference type="Gene3D" id="3.80.10.10">
    <property type="entry name" value="Ribonuclease Inhibitor"/>
    <property type="match status" value="1"/>
</dbReference>
<comment type="catalytic activity">
    <reaction evidence="2">
        <text>L-threonyl-[protein] + ATP = O-phospho-L-threonyl-[protein] + ADP + H(+)</text>
        <dbReference type="Rhea" id="RHEA:46608"/>
        <dbReference type="Rhea" id="RHEA-COMP:11060"/>
        <dbReference type="Rhea" id="RHEA-COMP:11605"/>
        <dbReference type="ChEBI" id="CHEBI:15378"/>
        <dbReference type="ChEBI" id="CHEBI:30013"/>
        <dbReference type="ChEBI" id="CHEBI:30616"/>
        <dbReference type="ChEBI" id="CHEBI:61977"/>
        <dbReference type="ChEBI" id="CHEBI:456216"/>
        <dbReference type="EC" id="2.7.11.1"/>
    </reaction>
</comment>
<dbReference type="PROSITE" id="PS00109">
    <property type="entry name" value="PROTEIN_KINASE_TYR"/>
    <property type="match status" value="1"/>
</dbReference>
<dbReference type="InterPro" id="IPR032675">
    <property type="entry name" value="LRR_dom_sf"/>
</dbReference>
<dbReference type="SMART" id="SM00256">
    <property type="entry name" value="FBOX"/>
    <property type="match status" value="1"/>
</dbReference>
<evidence type="ECO:0000259" key="4">
    <source>
        <dbReference type="PROSITE" id="PS50181"/>
    </source>
</evidence>
<dbReference type="InterPro" id="IPR011009">
    <property type="entry name" value="Kinase-like_dom_sf"/>
</dbReference>
<gene>
    <name evidence="5" type="ORF">CPUR_03993</name>
</gene>
<dbReference type="EC" id="2.7.11.1" evidence="1"/>
<proteinExistence type="predicted"/>
<dbReference type="SMART" id="SM00028">
    <property type="entry name" value="TPR"/>
    <property type="match status" value="2"/>
</dbReference>
<comment type="caution">
    <text evidence="5">The sequence shown here is derived from an EMBL/GenBank/DDBJ whole genome shotgun (WGS) entry which is preliminary data.</text>
</comment>
<evidence type="ECO:0000256" key="2">
    <source>
        <dbReference type="ARBA" id="ARBA00047899"/>
    </source>
</evidence>
<name>M1W5V8_CLAP2</name>
<keyword evidence="6" id="KW-1185">Reference proteome</keyword>
<accession>M1W5V8</accession>
<dbReference type="InterPro" id="IPR001810">
    <property type="entry name" value="F-box_dom"/>
</dbReference>
<reference evidence="5 6" key="1">
    <citation type="journal article" date="2013" name="PLoS Genet.">
        <title>Plant-symbiotic fungi as chemical engineers: Multi-genome analysis of the Clavicipitaceae reveals dynamics of alkaloid loci.</title>
        <authorList>
            <person name="Schardl C.L."/>
            <person name="Young C.A."/>
            <person name="Hesse U."/>
            <person name="Amyotte S.G."/>
            <person name="Andreeva K."/>
            <person name="Calie P.J."/>
            <person name="Fleetwood D.J."/>
            <person name="Haws D.C."/>
            <person name="Moore N."/>
            <person name="Oeser B."/>
            <person name="Panaccione D.G."/>
            <person name="Schweri K.K."/>
            <person name="Voisey C.R."/>
            <person name="Farman M.L."/>
            <person name="Jaromczyk J.W."/>
            <person name="Roe B.A."/>
            <person name="O'Sullivan D.M."/>
            <person name="Scott B."/>
            <person name="Tudzynski P."/>
            <person name="An Z."/>
            <person name="Arnaoudova E.G."/>
            <person name="Bullock C.T."/>
            <person name="Charlton N.D."/>
            <person name="Chen L."/>
            <person name="Cox M."/>
            <person name="Dinkins R.D."/>
            <person name="Florea S."/>
            <person name="Glenn A.E."/>
            <person name="Gordon A."/>
            <person name="Gueldener U."/>
            <person name="Harris D.R."/>
            <person name="Hollin W."/>
            <person name="Jaromczyk J."/>
            <person name="Johnson R.D."/>
            <person name="Khan A.K."/>
            <person name="Leistner E."/>
            <person name="Leuchtmann A."/>
            <person name="Li C."/>
            <person name="Liu J."/>
            <person name="Liu J."/>
            <person name="Liu M."/>
            <person name="Mace W."/>
            <person name="Machado C."/>
            <person name="Nagabhyru P."/>
            <person name="Pan J."/>
            <person name="Schmid J."/>
            <person name="Sugawara K."/>
            <person name="Steiner U."/>
            <person name="Takach J.E."/>
            <person name="Tanaka E."/>
            <person name="Webb J.S."/>
            <person name="Wilson E.V."/>
            <person name="Wiseman J.L."/>
            <person name="Yoshida R."/>
            <person name="Zeng Z."/>
        </authorList>
    </citation>
    <scope>NUCLEOTIDE SEQUENCE [LARGE SCALE GENOMIC DNA]</scope>
    <source>
        <strain evidence="5 6">20.1</strain>
    </source>
</reference>
<dbReference type="Proteomes" id="UP000016801">
    <property type="component" value="Unassembled WGS sequence"/>
</dbReference>
<evidence type="ECO:0000313" key="6">
    <source>
        <dbReference type="Proteomes" id="UP000016801"/>
    </source>
</evidence>
<dbReference type="InterPro" id="IPR040976">
    <property type="entry name" value="Pkinase_fungal"/>
</dbReference>
<protein>
    <recommendedName>
        <fullName evidence="1">non-specific serine/threonine protein kinase</fullName>
        <ecNumber evidence="1">2.7.11.1</ecNumber>
    </recommendedName>
</protein>
<dbReference type="InterPro" id="IPR036047">
    <property type="entry name" value="F-box-like_dom_sf"/>
</dbReference>
<dbReference type="SUPFAM" id="SSF52047">
    <property type="entry name" value="RNI-like"/>
    <property type="match status" value="1"/>
</dbReference>
<comment type="catalytic activity">
    <reaction evidence="3">
        <text>L-seryl-[protein] + ATP = O-phospho-L-seryl-[protein] + ADP + H(+)</text>
        <dbReference type="Rhea" id="RHEA:17989"/>
        <dbReference type="Rhea" id="RHEA-COMP:9863"/>
        <dbReference type="Rhea" id="RHEA-COMP:11604"/>
        <dbReference type="ChEBI" id="CHEBI:15378"/>
        <dbReference type="ChEBI" id="CHEBI:29999"/>
        <dbReference type="ChEBI" id="CHEBI:30616"/>
        <dbReference type="ChEBI" id="CHEBI:83421"/>
        <dbReference type="ChEBI" id="CHEBI:456216"/>
        <dbReference type="EC" id="2.7.11.1"/>
    </reaction>
</comment>
<dbReference type="PROSITE" id="PS50181">
    <property type="entry name" value="FBOX"/>
    <property type="match status" value="1"/>
</dbReference>
<sequence length="1056" mass="121326">MADLIQAGRHSYLAKKYSRASALFTRAICICPCARGVKRDRCTCKNYEQVAAQGGSIFREAMHTCHCDVGRTFSKCDNLHHIQALNSRAATYAALGKLDHAIKDAEWMLELAPQLPDGYLRLGNTARLQKNDEYAWKIYTAGIEASKEAVVGSSPKLQQLYGARKPLNKRFLRRDPLFLPAEIVTQIFLYLRLSQRFICLRVCREWKRTLTSPLHCQLWRTMTIRSSYYRRAPDIDDLKRIIPWAGDGGVRKIRIHIGTPMQFTQAMLTLLLKASPSLEKLEVSYLGLLSFPSDEKIWKRLRYLSIESCKESYHTAADRPGGFPQKFLENAASSLEHLHLSGIPQYWYNRVPSLPILPNLKILRICDYCKDMVYPDDEWNELPYPDAIPFPIFPLSVAFPRLEQLFIGPNLPYLDPAPVWMWREKAKDIWPHLKVLIFDPEIFIGRTSGAEKTHDTLRHLTRLTSLQHITLELEMEDWPCMFSDSDDLLSDADIAQCSKFQNLHSFSSQSMCISPDGARALLSNAIKSYQLTSFDLVFPWRDHEGHSSIDHLKNYEWLCGAPSIHTLRCYGFGLQPILQYDGGLFLPRFLATFPNLRTLSIAPRDFPLHLEDKYFDLLIAIMRLTHLETIYVESFDRECNSFQTADYHPQLQQAARDQGVRIHSHPRPLQWPMPLSAKLGGIVSKQIDINKEPVWFIQVILGFLWMSEEDLGFDPTIKGSDGQQSYRDRTEWKIGSKDHPEKPLVIKDSWQWPEHDEEGEMLLRADRQNAINVARYYHHDTVRVRGMNDDARDCIRRGLDITTASNYQQGHLQPPSSDNRLTVEPPDDYKHENKAIEIVKRDSSSRKALLVCLEGCIIGHQSLYDKGILHRDISTNNLMINEEPDNPSWSYFLIDLDLASKTKRKKPSVRDSVLWDWTSGREWVRKKLEIAMGALTPSEASGRTRTTAFMAILLLHGQEHSFMHDLESFFWVLFWICINYEAPGEQAKPKTIYDAWNYIADDALANLKAGLISDEGPFMDQLRAACTEYYKPLIPQSSFQQATAEGIPRWESAARA</sequence>
<dbReference type="SUPFAM" id="SSF81383">
    <property type="entry name" value="F-box domain"/>
    <property type="match status" value="1"/>
</dbReference>
<organism evidence="5 6">
    <name type="scientific">Claviceps purpurea (strain 20.1)</name>
    <name type="common">Ergot fungus</name>
    <name type="synonym">Sphacelia segetum</name>
    <dbReference type="NCBI Taxonomy" id="1111077"/>
    <lineage>
        <taxon>Eukaryota</taxon>
        <taxon>Fungi</taxon>
        <taxon>Dikarya</taxon>
        <taxon>Ascomycota</taxon>
        <taxon>Pezizomycotina</taxon>
        <taxon>Sordariomycetes</taxon>
        <taxon>Hypocreomycetidae</taxon>
        <taxon>Hypocreales</taxon>
        <taxon>Clavicipitaceae</taxon>
        <taxon>Claviceps</taxon>
    </lineage>
</organism>
<dbReference type="InterPro" id="IPR011990">
    <property type="entry name" value="TPR-like_helical_dom_sf"/>
</dbReference>
<dbReference type="Gene3D" id="1.25.40.10">
    <property type="entry name" value="Tetratricopeptide repeat domain"/>
    <property type="match status" value="1"/>
</dbReference>
<dbReference type="HOGENOM" id="CLU_010622_0_0_1"/>
<evidence type="ECO:0000313" key="5">
    <source>
        <dbReference type="EMBL" id="CCE30145.1"/>
    </source>
</evidence>
<dbReference type="InterPro" id="IPR019734">
    <property type="entry name" value="TPR_rpt"/>
</dbReference>
<dbReference type="EMBL" id="CAGA01000019">
    <property type="protein sequence ID" value="CCE30145.1"/>
    <property type="molecule type" value="Genomic_DNA"/>
</dbReference>
<dbReference type="eggNOG" id="ENOG502S69X">
    <property type="taxonomic scope" value="Eukaryota"/>
</dbReference>
<dbReference type="Pfam" id="PF12937">
    <property type="entry name" value="F-box-like"/>
    <property type="match status" value="1"/>
</dbReference>
<dbReference type="OrthoDB" id="629492at2759"/>
<dbReference type="PANTHER" id="PTHR38248">
    <property type="entry name" value="FUNK1 6"/>
    <property type="match status" value="1"/>
</dbReference>
<dbReference type="PANTHER" id="PTHR38248:SF2">
    <property type="entry name" value="FUNK1 11"/>
    <property type="match status" value="1"/>
</dbReference>
<dbReference type="Gene3D" id="1.10.510.10">
    <property type="entry name" value="Transferase(Phosphotransferase) domain 1"/>
    <property type="match status" value="1"/>
</dbReference>
<dbReference type="VEuPathDB" id="FungiDB:CPUR_03993"/>
<dbReference type="STRING" id="1111077.M1W5V8"/>